<dbReference type="InterPro" id="IPR036882">
    <property type="entry name" value="Alba-like_dom_sf"/>
</dbReference>
<feature type="compositionally biased region" description="Low complexity" evidence="1">
    <location>
        <begin position="288"/>
        <end position="303"/>
    </location>
</feature>
<keyword evidence="3" id="KW-1185">Reference proteome</keyword>
<feature type="compositionally biased region" description="Pro residues" evidence="1">
    <location>
        <begin position="225"/>
        <end position="234"/>
    </location>
</feature>
<reference evidence="2" key="1">
    <citation type="submission" date="2023-08" db="EMBL/GenBank/DDBJ databases">
        <authorList>
            <person name="Audoor S."/>
            <person name="Bilcke G."/>
        </authorList>
    </citation>
    <scope>NUCLEOTIDE SEQUENCE</scope>
</reference>
<dbReference type="PANTHER" id="PTHR31947:SF36">
    <property type="entry name" value="DNA_RNA-BINDING PROTEIN ALBA-LIKE DOMAIN-CONTAINING PROTEIN"/>
    <property type="match status" value="1"/>
</dbReference>
<dbReference type="Gene3D" id="3.30.110.20">
    <property type="entry name" value="Alba-like domain"/>
    <property type="match status" value="1"/>
</dbReference>
<dbReference type="GO" id="GO:0005634">
    <property type="term" value="C:nucleus"/>
    <property type="evidence" value="ECO:0007669"/>
    <property type="project" value="TreeGrafter"/>
</dbReference>
<accession>A0AAD2CKT6</accession>
<feature type="region of interest" description="Disordered" evidence="1">
    <location>
        <begin position="275"/>
        <end position="303"/>
    </location>
</feature>
<evidence type="ECO:0000313" key="3">
    <source>
        <dbReference type="Proteomes" id="UP001295423"/>
    </source>
</evidence>
<feature type="compositionally biased region" description="Low complexity" evidence="1">
    <location>
        <begin position="191"/>
        <end position="224"/>
    </location>
</feature>
<evidence type="ECO:0000313" key="2">
    <source>
        <dbReference type="EMBL" id="CAJ1905776.1"/>
    </source>
</evidence>
<dbReference type="InterPro" id="IPR014560">
    <property type="entry name" value="UCP030333_Alba"/>
</dbReference>
<feature type="compositionally biased region" description="Basic and acidic residues" evidence="1">
    <location>
        <begin position="1"/>
        <end position="10"/>
    </location>
</feature>
<feature type="compositionally biased region" description="Basic and acidic residues" evidence="1">
    <location>
        <begin position="60"/>
        <end position="75"/>
    </location>
</feature>
<protein>
    <submittedName>
        <fullName evidence="2">Uncharacterized protein</fullName>
    </submittedName>
</protein>
<dbReference type="GO" id="GO:0003723">
    <property type="term" value="F:RNA binding"/>
    <property type="evidence" value="ECO:0007669"/>
    <property type="project" value="TreeGrafter"/>
</dbReference>
<feature type="region of interest" description="Disordered" evidence="1">
    <location>
        <begin position="179"/>
        <end position="250"/>
    </location>
</feature>
<proteinExistence type="predicted"/>
<evidence type="ECO:0000256" key="1">
    <source>
        <dbReference type="SAM" id="MobiDB-lite"/>
    </source>
</evidence>
<comment type="caution">
    <text evidence="2">The sequence shown here is derived from an EMBL/GenBank/DDBJ whole genome shotgun (WGS) entry which is preliminary data.</text>
</comment>
<feature type="compositionally biased region" description="Polar residues" evidence="1">
    <location>
        <begin position="12"/>
        <end position="30"/>
    </location>
</feature>
<dbReference type="PANTHER" id="PTHR31947">
    <property type="entry name" value="DNA/RNA-BINDING PROTEIN ALBA 3"/>
    <property type="match status" value="1"/>
</dbReference>
<organism evidence="2 3">
    <name type="scientific">Cylindrotheca closterium</name>
    <dbReference type="NCBI Taxonomy" id="2856"/>
    <lineage>
        <taxon>Eukaryota</taxon>
        <taxon>Sar</taxon>
        <taxon>Stramenopiles</taxon>
        <taxon>Ochrophyta</taxon>
        <taxon>Bacillariophyta</taxon>
        <taxon>Bacillariophyceae</taxon>
        <taxon>Bacillariophycidae</taxon>
        <taxon>Bacillariales</taxon>
        <taxon>Bacillariaceae</taxon>
        <taxon>Cylindrotheca</taxon>
    </lineage>
</organism>
<dbReference type="EMBL" id="CAKOGP040000001">
    <property type="protein sequence ID" value="CAJ1905776.1"/>
    <property type="molecule type" value="Genomic_DNA"/>
</dbReference>
<dbReference type="AlphaFoldDB" id="A0AAD2CKT6"/>
<dbReference type="Proteomes" id="UP001295423">
    <property type="component" value="Unassembled WGS sequence"/>
</dbReference>
<sequence length="303" mass="32105">MSSTGEKKASEGLSSLNTPATKSAQQSSSAGRDDESTQQTQSEKAIHESAAAQSLQEDGESAKADPRWGPAHDTKQQPSHAEPFSGHATALAPSDTAEGDQPPRQVIAVSASKGPAAFFNLARKFLVTDEMCDLSALEGAIVSAVDAAHLLERSQLATIVRVHTSYVSVEPKRKKQVIEMQGSQEENLKPVSESSSTAEVSTESLTVEKGATSQPPESQTQSSKNPPPQKPKTQPPQRNTPGGRELRRARIVITVKRTESYKQWLLENPLQAIIAGGSDDTEDEEGGPETSLAASAASAQTPS</sequence>
<feature type="region of interest" description="Disordered" evidence="1">
    <location>
        <begin position="1"/>
        <end position="101"/>
    </location>
</feature>
<name>A0AAD2CKT6_9STRA</name>
<gene>
    <name evidence="2" type="ORF">CYCCA115_LOCUS439</name>
</gene>